<evidence type="ECO:0000313" key="4">
    <source>
        <dbReference type="Proteomes" id="UP000095679"/>
    </source>
</evidence>
<sequence length="558" mass="63083">MQRKKRTKSKLVKQFMNFLLAIALGISLLQLPQLSKEVKAENVNTNNGKQSQEMAGSYYLDKNRNSGKKVIAANAGLTPEDNLGPYIKYTIDGTEHTISWDEAVEKQYIIVDQFIYGGRNFSIHPGTENNPLKRAAKIEFVSPKEVNGIGSNGFSGCNDLEEIIIPDTIQKISTGALREFENLRRITLPGGIIFEGDRTFASTKMEVTVFNVQSLREFVSAYRTLSRTFKKSSEDTEKKVWTLKLKDDEKISIEKTVTAGGMLKLDNEDDEDEQETVERLKDLSATYQWYQVKEDGSEVIIPDASKADLKLNTNDFPSRTDAYKLIRRITWKEDNEEFTNTSTIDQLVILKVNPKTEEAYKHKLKKIEAKKASVDADGNIEYYICESCGRFFADKNGQKEIKKSQVIVSLQVKKGEVLKKADGTSYQVADAKKLQVSYVSPSKRKSGTVSIPSKVIIGGKTYQVTKIKKNAFKNNKKIKKIVIPSSVVSIENYAFANCKNLKTIEIRTTKLKNKKISSKAFKKINKKVVIRVLKKQRKAYKTLLRKKGLSKANKFKAL</sequence>
<dbReference type="SUPFAM" id="SSF52058">
    <property type="entry name" value="L domain-like"/>
    <property type="match status" value="1"/>
</dbReference>
<evidence type="ECO:0000313" key="2">
    <source>
        <dbReference type="EMBL" id="CUO96855.1"/>
    </source>
</evidence>
<dbReference type="Proteomes" id="UP000095679">
    <property type="component" value="Unassembled WGS sequence"/>
</dbReference>
<organism evidence="2 4">
    <name type="scientific">Anaerobutyricum hallii</name>
    <dbReference type="NCBI Taxonomy" id="39488"/>
    <lineage>
        <taxon>Bacteria</taxon>
        <taxon>Bacillati</taxon>
        <taxon>Bacillota</taxon>
        <taxon>Clostridia</taxon>
        <taxon>Lachnospirales</taxon>
        <taxon>Lachnospiraceae</taxon>
        <taxon>Anaerobutyricum</taxon>
    </lineage>
</organism>
<dbReference type="InterPro" id="IPR032675">
    <property type="entry name" value="LRR_dom_sf"/>
</dbReference>
<evidence type="ECO:0000313" key="1">
    <source>
        <dbReference type="EMBL" id="CUM82132.1"/>
    </source>
</evidence>
<evidence type="ECO:0008006" key="5">
    <source>
        <dbReference type="Google" id="ProtNLM"/>
    </source>
</evidence>
<dbReference type="EMBL" id="CYYC01000004">
    <property type="protein sequence ID" value="CUM82132.1"/>
    <property type="molecule type" value="Genomic_DNA"/>
</dbReference>
<dbReference type="RefSeq" id="WP_055182215.1">
    <property type="nucleotide sequence ID" value="NZ_BLYK01000106.1"/>
</dbReference>
<dbReference type="Pfam" id="PF13306">
    <property type="entry name" value="LRR_5"/>
    <property type="match status" value="2"/>
</dbReference>
<evidence type="ECO:0000313" key="3">
    <source>
        <dbReference type="Proteomes" id="UP000095390"/>
    </source>
</evidence>
<dbReference type="Gene3D" id="3.80.10.10">
    <property type="entry name" value="Ribonuclease Inhibitor"/>
    <property type="match status" value="2"/>
</dbReference>
<dbReference type="InterPro" id="IPR026906">
    <property type="entry name" value="LRR_5"/>
</dbReference>
<reference evidence="3 4" key="1">
    <citation type="submission" date="2015-09" db="EMBL/GenBank/DDBJ databases">
        <authorList>
            <consortium name="Pathogen Informatics"/>
        </authorList>
    </citation>
    <scope>NUCLEOTIDE SEQUENCE [LARGE SCALE GENOMIC DNA]</scope>
    <source>
        <strain evidence="2 4">2789STDY5834835</strain>
        <strain evidence="1 3">2789STDY5834966</strain>
    </source>
</reference>
<protein>
    <recommendedName>
        <fullName evidence="5">Leucine-rich repeat domain-containing protein</fullName>
    </recommendedName>
</protein>
<dbReference type="PANTHER" id="PTHR45661:SF3">
    <property type="entry name" value="IG-LIKE DOMAIN-CONTAINING PROTEIN"/>
    <property type="match status" value="1"/>
</dbReference>
<gene>
    <name evidence="2" type="ORF">ERS852450_02773</name>
    <name evidence="1" type="ORF">ERS852578_00456</name>
</gene>
<dbReference type="OrthoDB" id="1751034at2"/>
<dbReference type="Proteomes" id="UP000095390">
    <property type="component" value="Unassembled WGS sequence"/>
</dbReference>
<name>A0A174JI34_9FIRM</name>
<proteinExistence type="predicted"/>
<dbReference type="PANTHER" id="PTHR45661">
    <property type="entry name" value="SURFACE ANTIGEN"/>
    <property type="match status" value="1"/>
</dbReference>
<dbReference type="InterPro" id="IPR053139">
    <property type="entry name" value="Surface_bspA-like"/>
</dbReference>
<dbReference type="EMBL" id="CYZL01000033">
    <property type="protein sequence ID" value="CUO96855.1"/>
    <property type="molecule type" value="Genomic_DNA"/>
</dbReference>
<accession>A0A174JI34</accession>
<dbReference type="AlphaFoldDB" id="A0A174JI34"/>